<dbReference type="AlphaFoldDB" id="G0QMV0"/>
<dbReference type="InterPro" id="IPR018108">
    <property type="entry name" value="MCP_transmembrane"/>
</dbReference>
<dbReference type="GeneID" id="14909633"/>
<keyword evidence="2 4" id="KW-0812">Transmembrane</keyword>
<dbReference type="InParanoid" id="G0QMV0"/>
<evidence type="ECO:0000256" key="5">
    <source>
        <dbReference type="RuleBase" id="RU000488"/>
    </source>
</evidence>
<protein>
    <submittedName>
        <fullName evidence="7">Solute carrier family member 38, putative</fullName>
    </submittedName>
</protein>
<name>G0QMV0_ICHMU</name>
<dbReference type="OMA" id="CIHPEST"/>
<evidence type="ECO:0000256" key="6">
    <source>
        <dbReference type="SAM" id="Phobius"/>
    </source>
</evidence>
<evidence type="ECO:0000313" key="7">
    <source>
        <dbReference type="EMBL" id="EGR33460.1"/>
    </source>
</evidence>
<sequence>MEDKNSIIKAYIHYKSFIAGACFTLISQPFEVMRTSSVFLNYRGIYPSELWSIMKYIYRKEGIKGYFRGGTICLLKSSFGLGIFFNGITNLPLIMHTLPKQPEKYIYNGFVNFFNGSVAMLFTTLFTTPLTVLKTRFEVIGQNEYKNIIQAAQKIYIDEGLKGFYRGIGPMLMRDLPFSGAISATIAIIIYYPFDNIRVRYQGVRGESKSYFNLVRFIYIDEGLQGFYRGFLPRMLKKGAQGAIAWTIYEYLKKDNLDKKQLQYNRI</sequence>
<comment type="similarity">
    <text evidence="5">Belongs to the mitochondrial carrier (TC 2.A.29) family.</text>
</comment>
<dbReference type="PANTHER" id="PTHR46181">
    <property type="entry name" value="MITOCHONDRIAL GLYCINE TRANSPORTER"/>
    <property type="match status" value="1"/>
</dbReference>
<keyword evidence="5" id="KW-0813">Transport</keyword>
<dbReference type="Gene3D" id="1.50.40.10">
    <property type="entry name" value="Mitochondrial carrier domain"/>
    <property type="match status" value="2"/>
</dbReference>
<feature type="transmembrane region" description="Helical" evidence="6">
    <location>
        <begin position="105"/>
        <end position="126"/>
    </location>
</feature>
<dbReference type="PROSITE" id="PS50920">
    <property type="entry name" value="SOLCAR"/>
    <property type="match status" value="2"/>
</dbReference>
<organism evidence="7 8">
    <name type="scientific">Ichthyophthirius multifiliis</name>
    <name type="common">White spot disease agent</name>
    <name type="synonym">Ich</name>
    <dbReference type="NCBI Taxonomy" id="5932"/>
    <lineage>
        <taxon>Eukaryota</taxon>
        <taxon>Sar</taxon>
        <taxon>Alveolata</taxon>
        <taxon>Ciliophora</taxon>
        <taxon>Intramacronucleata</taxon>
        <taxon>Oligohymenophorea</taxon>
        <taxon>Hymenostomatida</taxon>
        <taxon>Ophryoglenina</taxon>
        <taxon>Ichthyophthirius</taxon>
    </lineage>
</organism>
<feature type="transmembrane region" description="Helical" evidence="6">
    <location>
        <begin position="176"/>
        <end position="194"/>
    </location>
</feature>
<evidence type="ECO:0000256" key="3">
    <source>
        <dbReference type="ARBA" id="ARBA00023136"/>
    </source>
</evidence>
<dbReference type="InterPro" id="IPR023395">
    <property type="entry name" value="MCP_dom_sf"/>
</dbReference>
<dbReference type="EMBL" id="GL983438">
    <property type="protein sequence ID" value="EGR33460.1"/>
    <property type="molecule type" value="Genomic_DNA"/>
</dbReference>
<accession>G0QMV0</accession>
<dbReference type="GO" id="GO:0005739">
    <property type="term" value="C:mitochondrion"/>
    <property type="evidence" value="ECO:0007669"/>
    <property type="project" value="TreeGrafter"/>
</dbReference>
<keyword evidence="8" id="KW-1185">Reference proteome</keyword>
<dbReference type="PANTHER" id="PTHR46181:SF3">
    <property type="entry name" value="MITOCHONDRIAL GLYCINE TRANSPORTER"/>
    <property type="match status" value="1"/>
</dbReference>
<dbReference type="GO" id="GO:1904983">
    <property type="term" value="P:glycine import into mitochondrion"/>
    <property type="evidence" value="ECO:0007669"/>
    <property type="project" value="TreeGrafter"/>
</dbReference>
<dbReference type="GO" id="GO:0015187">
    <property type="term" value="F:glycine transmembrane transporter activity"/>
    <property type="evidence" value="ECO:0007669"/>
    <property type="project" value="TreeGrafter"/>
</dbReference>
<dbReference type="eggNOG" id="KOG0766">
    <property type="taxonomic scope" value="Eukaryota"/>
</dbReference>
<gene>
    <name evidence="7" type="ORF">IMG5_052010</name>
</gene>
<dbReference type="FunCoup" id="G0QMV0">
    <property type="interactions" value="81"/>
</dbReference>
<proteinExistence type="inferred from homology"/>
<dbReference type="SUPFAM" id="SSF103506">
    <property type="entry name" value="Mitochondrial carrier"/>
    <property type="match status" value="1"/>
</dbReference>
<comment type="subcellular location">
    <subcellularLocation>
        <location evidence="1">Membrane</location>
        <topology evidence="1">Multi-pass membrane protein</topology>
    </subcellularLocation>
</comment>
<evidence type="ECO:0000256" key="2">
    <source>
        <dbReference type="ARBA" id="ARBA00022692"/>
    </source>
</evidence>
<keyword evidence="3 4" id="KW-0472">Membrane</keyword>
<dbReference type="OrthoDB" id="310160at2759"/>
<feature type="repeat" description="Solcar" evidence="4">
    <location>
        <begin position="169"/>
        <end position="255"/>
    </location>
</feature>
<reference evidence="7 8" key="1">
    <citation type="submission" date="2011-07" db="EMBL/GenBank/DDBJ databases">
        <authorList>
            <person name="Coyne R."/>
            <person name="Brami D."/>
            <person name="Johnson J."/>
            <person name="Hostetler J."/>
            <person name="Hannick L."/>
            <person name="Clark T."/>
            <person name="Cassidy-Hanley D."/>
            <person name="Inman J."/>
        </authorList>
    </citation>
    <scope>NUCLEOTIDE SEQUENCE [LARGE SCALE GENOMIC DNA]</scope>
    <source>
        <strain evidence="7 8">G5</strain>
    </source>
</reference>
<dbReference type="Pfam" id="PF00153">
    <property type="entry name" value="Mito_carr"/>
    <property type="match status" value="2"/>
</dbReference>
<evidence type="ECO:0000313" key="8">
    <source>
        <dbReference type="Proteomes" id="UP000008983"/>
    </source>
</evidence>
<dbReference type="GO" id="GO:0016020">
    <property type="term" value="C:membrane"/>
    <property type="evidence" value="ECO:0007669"/>
    <property type="project" value="UniProtKB-SubCell"/>
</dbReference>
<dbReference type="RefSeq" id="XP_004037446.1">
    <property type="nucleotide sequence ID" value="XM_004037398.1"/>
</dbReference>
<evidence type="ECO:0000256" key="1">
    <source>
        <dbReference type="ARBA" id="ARBA00004141"/>
    </source>
</evidence>
<dbReference type="Proteomes" id="UP000008983">
    <property type="component" value="Unassembled WGS sequence"/>
</dbReference>
<keyword evidence="6" id="KW-1133">Transmembrane helix</keyword>
<evidence type="ECO:0000256" key="4">
    <source>
        <dbReference type="PROSITE-ProRule" id="PRU00282"/>
    </source>
</evidence>
<feature type="repeat" description="Solcar" evidence="4">
    <location>
        <begin position="5"/>
        <end position="94"/>
    </location>
</feature>